<evidence type="ECO:0000313" key="2">
    <source>
        <dbReference type="EMBL" id="BAQ02656.1"/>
    </source>
</evidence>
<dbReference type="InterPro" id="IPR051404">
    <property type="entry name" value="TA_system_antitoxin"/>
</dbReference>
<dbReference type="KEGG" id="vg:26639569"/>
<feature type="domain" description="HicB-like antitoxin of toxin-antitoxin system" evidence="1">
    <location>
        <begin position="8"/>
        <end position="95"/>
    </location>
</feature>
<protein>
    <recommendedName>
        <fullName evidence="1">HicB-like antitoxin of toxin-antitoxin system domain-containing protein</fullName>
    </recommendedName>
</protein>
<sequence>MSQYVYKFPIAIHKDEGSDYGVIVPNLPGCHSWGTTIEEAFENTKEAIEGHVETLLETGEDIVFACGSIEDLQDAPDYAGASWYYVEVDLTRLLAK</sequence>
<dbReference type="Proteomes" id="UP000203794">
    <property type="component" value="Segment"/>
</dbReference>
<dbReference type="PANTHER" id="PTHR34504:SF2">
    <property type="entry name" value="UPF0150 PROTEIN SSL0259"/>
    <property type="match status" value="1"/>
</dbReference>
<dbReference type="EMBL" id="AP014693">
    <property type="protein sequence ID" value="BAQ02656.1"/>
    <property type="molecule type" value="Genomic_DNA"/>
</dbReference>
<dbReference type="InterPro" id="IPR035069">
    <property type="entry name" value="TTHA1013/TTHA0281-like"/>
</dbReference>
<dbReference type="Gene3D" id="3.30.160.250">
    <property type="match status" value="1"/>
</dbReference>
<accession>A0A0A8JBA5</accession>
<dbReference type="PANTHER" id="PTHR34504">
    <property type="entry name" value="ANTITOXIN HICB"/>
    <property type="match status" value="1"/>
</dbReference>
<proteinExistence type="predicted"/>
<dbReference type="GeneID" id="26639569"/>
<evidence type="ECO:0000313" key="3">
    <source>
        <dbReference type="Proteomes" id="UP000203794"/>
    </source>
</evidence>
<reference evidence="2 3" key="1">
    <citation type="submission" date="2014-12" db="EMBL/GenBank/DDBJ databases">
        <title>Genome analysis of a novel jumbo phage RSL2 infecting the phytopathogen Ralstonia solanacearum.</title>
        <authorList>
            <person name="Kawasaki T."/>
            <person name="Fujie M."/>
            <person name="Chatchawankanphanich O."/>
            <person name="Ogata H."/>
            <person name="Yamada T."/>
        </authorList>
    </citation>
    <scope>NUCLEOTIDE SEQUENCE [LARGE SCALE GENOMIC DNA]</scope>
    <source>
        <strain evidence="2 3">RSL2</strain>
    </source>
</reference>
<dbReference type="OrthoDB" id="23672at10239"/>
<evidence type="ECO:0000259" key="1">
    <source>
        <dbReference type="Pfam" id="PF15919"/>
    </source>
</evidence>
<keyword evidence="3" id="KW-1185">Reference proteome</keyword>
<name>A0A0A8JBA5_9CAUD</name>
<dbReference type="Pfam" id="PF15919">
    <property type="entry name" value="HicB_lk_antitox"/>
    <property type="match status" value="1"/>
</dbReference>
<dbReference type="RefSeq" id="YP_009212977.1">
    <property type="nucleotide sequence ID" value="NC_028950.1"/>
</dbReference>
<dbReference type="InterPro" id="IPR031807">
    <property type="entry name" value="HicB-like"/>
</dbReference>
<dbReference type="SUPFAM" id="SSF143100">
    <property type="entry name" value="TTHA1013/TTHA0281-like"/>
    <property type="match status" value="1"/>
</dbReference>
<organism evidence="2 3">
    <name type="scientific">Ralstonia phage RSL2</name>
    <dbReference type="NCBI Taxonomy" id="1585840"/>
    <lineage>
        <taxon>Viruses</taxon>
        <taxon>Duplodnaviria</taxon>
        <taxon>Heunggongvirae</taxon>
        <taxon>Uroviricota</taxon>
        <taxon>Caudoviricetes</taxon>
        <taxon>Chimalliviridae</taxon>
        <taxon>Chiangmaivirus</taxon>
        <taxon>Chiangmaivirus RSL2</taxon>
    </lineage>
</organism>